<sequence length="145" mass="16191">MKKKFLKSILTMTMICTLSATTIIPAYAGTSNYDLTVTKTGSSSDDNKSLRTSKDGGANYEAKFYVRPTYFSCSARKGKMRVHSLQWGYPKNVTSNELVISKTNLNTTKSANYTYKVPAKEYYYLIAGYYSGSINSVRSKGKYTP</sequence>
<feature type="signal peptide" evidence="1">
    <location>
        <begin position="1"/>
        <end position="28"/>
    </location>
</feature>
<organism evidence="2 4">
    <name type="scientific">Eubacterium ventriosum</name>
    <dbReference type="NCBI Taxonomy" id="39496"/>
    <lineage>
        <taxon>Bacteria</taxon>
        <taxon>Bacillati</taxon>
        <taxon>Bacillota</taxon>
        <taxon>Clostridia</taxon>
        <taxon>Eubacteriales</taxon>
        <taxon>Eubacteriaceae</taxon>
        <taxon>Eubacterium</taxon>
    </lineage>
</organism>
<evidence type="ECO:0000313" key="3">
    <source>
        <dbReference type="EMBL" id="RHF88067.1"/>
    </source>
</evidence>
<name>A0A413T9T7_9FIRM</name>
<gene>
    <name evidence="3" type="ORF">DW652_09635</name>
    <name evidence="2" type="ORF">DW918_01870</name>
</gene>
<protein>
    <recommendedName>
        <fullName evidence="6">DUF2712 domain-containing protein</fullName>
    </recommendedName>
</protein>
<dbReference type="Proteomes" id="UP000285740">
    <property type="component" value="Unassembled WGS sequence"/>
</dbReference>
<dbReference type="AlphaFoldDB" id="A0A413T9T7"/>
<evidence type="ECO:0000313" key="4">
    <source>
        <dbReference type="Proteomes" id="UP000285740"/>
    </source>
</evidence>
<comment type="caution">
    <text evidence="2">The sequence shown here is derived from an EMBL/GenBank/DDBJ whole genome shotgun (WGS) entry which is preliminary data.</text>
</comment>
<accession>A0A413T9T7</accession>
<proteinExistence type="predicted"/>
<evidence type="ECO:0000313" key="5">
    <source>
        <dbReference type="Proteomes" id="UP000286186"/>
    </source>
</evidence>
<evidence type="ECO:0000256" key="1">
    <source>
        <dbReference type="SAM" id="SignalP"/>
    </source>
</evidence>
<evidence type="ECO:0008006" key="6">
    <source>
        <dbReference type="Google" id="ProtNLM"/>
    </source>
</evidence>
<dbReference type="EMBL" id="QRHR01000009">
    <property type="protein sequence ID" value="RHF88067.1"/>
    <property type="molecule type" value="Genomic_DNA"/>
</dbReference>
<evidence type="ECO:0000313" key="2">
    <source>
        <dbReference type="EMBL" id="RHA81704.1"/>
    </source>
</evidence>
<dbReference type="Proteomes" id="UP000286186">
    <property type="component" value="Unassembled WGS sequence"/>
</dbReference>
<keyword evidence="1" id="KW-0732">Signal</keyword>
<feature type="chain" id="PRO_5036349650" description="DUF2712 domain-containing protein" evidence="1">
    <location>
        <begin position="29"/>
        <end position="145"/>
    </location>
</feature>
<reference evidence="4 5" key="1">
    <citation type="submission" date="2018-08" db="EMBL/GenBank/DDBJ databases">
        <title>A genome reference for cultivated species of the human gut microbiota.</title>
        <authorList>
            <person name="Zou Y."/>
            <person name="Xue W."/>
            <person name="Luo G."/>
        </authorList>
    </citation>
    <scope>NUCLEOTIDE SEQUENCE [LARGE SCALE GENOMIC DNA]</scope>
    <source>
        <strain evidence="3 5">AM23-22</strain>
        <strain evidence="2 4">AM42-30</strain>
    </source>
</reference>
<dbReference type="RefSeq" id="WP_118030053.1">
    <property type="nucleotide sequence ID" value="NZ_CATWJF010000009.1"/>
</dbReference>
<dbReference type="EMBL" id="QSFV01000003">
    <property type="protein sequence ID" value="RHA81704.1"/>
    <property type="molecule type" value="Genomic_DNA"/>
</dbReference>